<dbReference type="InterPro" id="IPR002059">
    <property type="entry name" value="CSP_DNA-bd"/>
</dbReference>
<dbReference type="PRINTS" id="PR00050">
    <property type="entry name" value="COLDSHOCK"/>
</dbReference>
<dbReference type="GO" id="GO:0005737">
    <property type="term" value="C:cytoplasm"/>
    <property type="evidence" value="ECO:0007669"/>
    <property type="project" value="UniProtKB-SubCell"/>
</dbReference>
<dbReference type="Proteomes" id="UP000094714">
    <property type="component" value="Chromosome"/>
</dbReference>
<keyword evidence="2" id="KW-0963">Cytoplasm</keyword>
<evidence type="ECO:0000313" key="5">
    <source>
        <dbReference type="Proteomes" id="UP000094714"/>
    </source>
</evidence>
<dbReference type="InterPro" id="IPR011129">
    <property type="entry name" value="CSD"/>
</dbReference>
<feature type="domain" description="CSD" evidence="3">
    <location>
        <begin position="11"/>
        <end position="75"/>
    </location>
</feature>
<evidence type="ECO:0000256" key="1">
    <source>
        <dbReference type="ARBA" id="ARBA00004496"/>
    </source>
</evidence>
<name>A0A1D7ZYF5_LIMFE</name>
<comment type="subcellular location">
    <subcellularLocation>
        <location evidence="1">Cytoplasm</location>
    </subcellularLocation>
</comment>
<evidence type="ECO:0000256" key="2">
    <source>
        <dbReference type="ARBA" id="ARBA00022490"/>
    </source>
</evidence>
<dbReference type="Gene3D" id="2.40.50.140">
    <property type="entry name" value="Nucleic acid-binding proteins"/>
    <property type="match status" value="1"/>
</dbReference>
<dbReference type="PIRSF" id="PIRSF002599">
    <property type="entry name" value="Cold_shock_A"/>
    <property type="match status" value="1"/>
</dbReference>
<dbReference type="SMART" id="SM00357">
    <property type="entry name" value="CSP"/>
    <property type="match status" value="1"/>
</dbReference>
<gene>
    <name evidence="4" type="ORF">LACFE_CDS1447</name>
</gene>
<dbReference type="EMBL" id="CP017151">
    <property type="protein sequence ID" value="AOR74897.1"/>
    <property type="molecule type" value="Genomic_DNA"/>
</dbReference>
<dbReference type="PATRIC" id="fig|1613.112.peg.1513"/>
<dbReference type="SUPFAM" id="SSF50249">
    <property type="entry name" value="Nucleic acid-binding proteins"/>
    <property type="match status" value="1"/>
</dbReference>
<dbReference type="InterPro" id="IPR012340">
    <property type="entry name" value="NA-bd_OB-fold"/>
</dbReference>
<protein>
    <submittedName>
        <fullName evidence="4">Cold shock protein Csp</fullName>
    </submittedName>
</protein>
<dbReference type="Pfam" id="PF00313">
    <property type="entry name" value="CSD"/>
    <property type="match status" value="1"/>
</dbReference>
<dbReference type="AlphaFoldDB" id="A0A1D7ZYF5"/>
<sequence>MRWRGKVGEKMIQATIKSYDPTKGWGYITTPQDGDVYFHRRAIEGRSRVPIQKGQAVEMVIVQGQRGPQAAHVTIMQRED</sequence>
<evidence type="ECO:0000313" key="4">
    <source>
        <dbReference type="EMBL" id="AOR74897.1"/>
    </source>
</evidence>
<accession>A0A1D7ZYF5</accession>
<dbReference type="GO" id="GO:0003676">
    <property type="term" value="F:nucleic acid binding"/>
    <property type="evidence" value="ECO:0007669"/>
    <property type="project" value="InterPro"/>
</dbReference>
<proteinExistence type="predicted"/>
<dbReference type="InterPro" id="IPR012156">
    <property type="entry name" value="Cold_shock_CspA"/>
</dbReference>
<reference evidence="4 5" key="1">
    <citation type="submission" date="2016-09" db="EMBL/GenBank/DDBJ databases">
        <title>Genome Sequence of the Lactobacillus fermentum strain NCC2970 (CNCM I-5068).</title>
        <authorList>
            <person name="Barretto C."/>
            <person name="Ngom-Bru C."/>
            <person name="Genevaz A."/>
            <person name="Fournier C."/>
            <person name="Moine D."/>
            <person name="Kassam M."/>
            <person name="Iltis A."/>
            <person name="Sagory-Zalkind P."/>
            <person name="Faucherand G."/>
            <person name="Descombes P."/>
            <person name="Duboux S."/>
        </authorList>
    </citation>
    <scope>NUCLEOTIDE SEQUENCE [LARGE SCALE GENOMIC DNA]</scope>
    <source>
        <strain evidence="4 5">NCC2970</strain>
    </source>
</reference>
<evidence type="ECO:0000259" key="3">
    <source>
        <dbReference type="PROSITE" id="PS51857"/>
    </source>
</evidence>
<organism evidence="4 5">
    <name type="scientific">Limosilactobacillus fermentum</name>
    <name type="common">Lactobacillus fermentum</name>
    <dbReference type="NCBI Taxonomy" id="1613"/>
    <lineage>
        <taxon>Bacteria</taxon>
        <taxon>Bacillati</taxon>
        <taxon>Bacillota</taxon>
        <taxon>Bacilli</taxon>
        <taxon>Lactobacillales</taxon>
        <taxon>Lactobacillaceae</taxon>
        <taxon>Limosilactobacillus</taxon>
    </lineage>
</organism>
<dbReference type="PROSITE" id="PS51857">
    <property type="entry name" value="CSD_2"/>
    <property type="match status" value="1"/>
</dbReference>